<evidence type="ECO:0000313" key="4">
    <source>
        <dbReference type="Proteomes" id="UP001501175"/>
    </source>
</evidence>
<protein>
    <recommendedName>
        <fullName evidence="2">PKD domain-containing protein</fullName>
    </recommendedName>
</protein>
<dbReference type="SUPFAM" id="SSF51126">
    <property type="entry name" value="Pectin lyase-like"/>
    <property type="match status" value="2"/>
</dbReference>
<dbReference type="Gene3D" id="2.60.40.10">
    <property type="entry name" value="Immunoglobulins"/>
    <property type="match status" value="1"/>
</dbReference>
<name>A0ABP8NPV2_9BACT</name>
<keyword evidence="1" id="KW-0732">Signal</keyword>
<keyword evidence="4" id="KW-1185">Reference proteome</keyword>
<organism evidence="3 4">
    <name type="scientific">Nibrella saemangeumensis</name>
    <dbReference type="NCBI Taxonomy" id="1084526"/>
    <lineage>
        <taxon>Bacteria</taxon>
        <taxon>Pseudomonadati</taxon>
        <taxon>Bacteroidota</taxon>
        <taxon>Cytophagia</taxon>
        <taxon>Cytophagales</taxon>
        <taxon>Spirosomataceae</taxon>
        <taxon>Nibrella</taxon>
    </lineage>
</organism>
<dbReference type="Gene3D" id="2.160.20.10">
    <property type="entry name" value="Single-stranded right-handed beta-helix, Pectin lyase-like"/>
    <property type="match status" value="1"/>
</dbReference>
<dbReference type="InterPro" id="IPR035986">
    <property type="entry name" value="PKD_dom_sf"/>
</dbReference>
<dbReference type="InterPro" id="IPR011050">
    <property type="entry name" value="Pectin_lyase_fold/virulence"/>
</dbReference>
<dbReference type="InterPro" id="IPR000601">
    <property type="entry name" value="PKD_dom"/>
</dbReference>
<dbReference type="InterPro" id="IPR012334">
    <property type="entry name" value="Pectin_lyas_fold"/>
</dbReference>
<evidence type="ECO:0000256" key="1">
    <source>
        <dbReference type="SAM" id="SignalP"/>
    </source>
</evidence>
<dbReference type="CDD" id="cd00146">
    <property type="entry name" value="PKD"/>
    <property type="match status" value="1"/>
</dbReference>
<sequence>MKTIFYLSFWLMLCSVGVSVAQTTRYVRAGGTGDGSSWSQASGDLQAMINASSAGDQVWVAAGVYKPTTSTTDRNASFQMKNGVQILGGFPATGDPTLADRPAINPVAGIPSSTTLSGDIDNDGTLANNSYHLFYHPYTNLNSTAVLNGFVVTGGNANGGGGLNNGDGGAFYNLQSSPMLTNCSLQGNSATKYGGAFYNAGSSPVLTNCSLQGNSATLFGGAFYNVLQSSPVLTNCSLQGNSATLYGGAFYNLQSSSPVLTNCSLQGNSASNGGAFYNYLGSSPVLTNCSLQGNSATGAGGAVFNYGERDNIQLTNCSLVGNLANAGGAFFGLQGSSPVLANCSLVGNSANVGGAFYSFQGSPHLTNCSLQGNSATLYGGAFLNDFSSPVLTNCSLQGNSATGAGGAFYNTGYLNVTLANCVVFNNGGANTVFNTTDSGVNSATTTARYSLLDNTTGVDISGPGNLTTTTSPFTSTASVALAAGSPAINAGDVASYTAVGGPATDLAGNPRIVGGRIDMGAVEFQETTCTTPVLTAVKTPLDPVAITTPVTLTISYAETNVTSATITWGDATADQTVGNPSAPQSHTYARPGVYTISVRIGNDCGLSSATVMALQYVVVYDPSAGFVTGGGWIDSPVVSTTACASCTFMQVGGRANFGFEAKYQKGQSIPAGNTEFKFRAGGLDFRSTAYEWLVVAGNKAQYKGTGSVNGQSGYGFMLTATDGDLNKTKGPDRFRIKIWQVSSGQTVYDNQYGAGDTADPTTVIGGGSIVIHDPSGKNAREAYSLPVSAEVVQVVVAPNPVEQVLAVEVRGLSGQAQLHLVDVQGRQRGSWSVEPVNGIGHLRTEAGHLPTGVYLLQVETTDGVLSRQRVLKR</sequence>
<dbReference type="Proteomes" id="UP001501175">
    <property type="component" value="Unassembled WGS sequence"/>
</dbReference>
<gene>
    <name evidence="3" type="ORF">GCM10023189_56440</name>
</gene>
<evidence type="ECO:0000313" key="3">
    <source>
        <dbReference type="EMBL" id="GAA4469430.1"/>
    </source>
</evidence>
<dbReference type="InterPro" id="IPR059226">
    <property type="entry name" value="Choice_anch_Q_dom"/>
</dbReference>
<comment type="caution">
    <text evidence="3">The sequence shown here is derived from an EMBL/GenBank/DDBJ whole genome shotgun (WGS) entry which is preliminary data.</text>
</comment>
<dbReference type="PANTHER" id="PTHR11319:SF35">
    <property type="entry name" value="OUTER MEMBRANE PROTEIN PMPC-RELATED"/>
    <property type="match status" value="1"/>
</dbReference>
<dbReference type="SUPFAM" id="SSF49299">
    <property type="entry name" value="PKD domain"/>
    <property type="match status" value="1"/>
</dbReference>
<dbReference type="InterPro" id="IPR013783">
    <property type="entry name" value="Ig-like_fold"/>
</dbReference>
<feature type="domain" description="PKD" evidence="2">
    <location>
        <begin position="567"/>
        <end position="610"/>
    </location>
</feature>
<accession>A0ABP8NPV2</accession>
<dbReference type="RefSeq" id="WP_345249519.1">
    <property type="nucleotide sequence ID" value="NZ_BAABHD010000084.1"/>
</dbReference>
<dbReference type="NCBIfam" id="TIGR04183">
    <property type="entry name" value="Por_Secre_tail"/>
    <property type="match status" value="1"/>
</dbReference>
<reference evidence="4" key="1">
    <citation type="journal article" date="2019" name="Int. J. Syst. Evol. Microbiol.">
        <title>The Global Catalogue of Microorganisms (GCM) 10K type strain sequencing project: providing services to taxonomists for standard genome sequencing and annotation.</title>
        <authorList>
            <consortium name="The Broad Institute Genomics Platform"/>
            <consortium name="The Broad Institute Genome Sequencing Center for Infectious Disease"/>
            <person name="Wu L."/>
            <person name="Ma J."/>
        </authorList>
    </citation>
    <scope>NUCLEOTIDE SEQUENCE [LARGE SCALE GENOMIC DNA]</scope>
    <source>
        <strain evidence="4">JCM 17927</strain>
    </source>
</reference>
<dbReference type="PROSITE" id="PS50093">
    <property type="entry name" value="PKD"/>
    <property type="match status" value="1"/>
</dbReference>
<dbReference type="Pfam" id="PF00801">
    <property type="entry name" value="PKD"/>
    <property type="match status" value="1"/>
</dbReference>
<dbReference type="EMBL" id="BAABHD010000084">
    <property type="protein sequence ID" value="GAA4469430.1"/>
    <property type="molecule type" value="Genomic_DNA"/>
</dbReference>
<proteinExistence type="predicted"/>
<dbReference type="InterPro" id="IPR026444">
    <property type="entry name" value="Secre_tail"/>
</dbReference>
<dbReference type="NCBIfam" id="NF041518">
    <property type="entry name" value="choice_anch_Q"/>
    <property type="match status" value="1"/>
</dbReference>
<feature type="signal peptide" evidence="1">
    <location>
        <begin position="1"/>
        <end position="21"/>
    </location>
</feature>
<evidence type="ECO:0000259" key="2">
    <source>
        <dbReference type="PROSITE" id="PS50093"/>
    </source>
</evidence>
<dbReference type="PANTHER" id="PTHR11319">
    <property type="entry name" value="G PROTEIN-COUPLED RECEPTOR-RELATED"/>
    <property type="match status" value="1"/>
</dbReference>
<feature type="chain" id="PRO_5045905074" description="PKD domain-containing protein" evidence="1">
    <location>
        <begin position="22"/>
        <end position="873"/>
    </location>
</feature>